<comment type="similarity">
    <text evidence="2">Belongs to the mitochondrion-specific ribosomal protein mS23 family.</text>
</comment>
<dbReference type="AlphaFoldDB" id="A0A1Y2CRR2"/>
<dbReference type="PANTHER" id="PTHR37799">
    <property type="entry name" value="37S RIBOSOMAL PROTEIN S25, MITOCHONDRIAL"/>
    <property type="match status" value="1"/>
</dbReference>
<evidence type="ECO:0000256" key="4">
    <source>
        <dbReference type="ARBA" id="ARBA00023128"/>
    </source>
</evidence>
<evidence type="ECO:0000256" key="2">
    <source>
        <dbReference type="ARBA" id="ARBA00009864"/>
    </source>
</evidence>
<evidence type="ECO:0000313" key="8">
    <source>
        <dbReference type="EMBL" id="ORY49533.1"/>
    </source>
</evidence>
<dbReference type="EMBL" id="MCGO01000009">
    <property type="protein sequence ID" value="ORY49534.1"/>
    <property type="molecule type" value="Genomic_DNA"/>
</dbReference>
<dbReference type="GO" id="GO:0003735">
    <property type="term" value="F:structural constituent of ribosome"/>
    <property type="evidence" value="ECO:0007669"/>
    <property type="project" value="InterPro"/>
</dbReference>
<evidence type="ECO:0000313" key="10">
    <source>
        <dbReference type="Proteomes" id="UP000193642"/>
    </source>
</evidence>
<keyword evidence="5" id="KW-0687">Ribonucleoprotein</keyword>
<comment type="caution">
    <text evidence="9">The sequence shown here is derived from an EMBL/GenBank/DDBJ whole genome shotgun (WGS) entry which is preliminary data.</text>
</comment>
<dbReference type="GO" id="GO:0005763">
    <property type="term" value="C:mitochondrial small ribosomal subunit"/>
    <property type="evidence" value="ECO:0007669"/>
    <property type="project" value="InterPro"/>
</dbReference>
<dbReference type="EMBL" id="MCGO01000009">
    <property type="protein sequence ID" value="ORY49533.1"/>
    <property type="molecule type" value="Genomic_DNA"/>
</dbReference>
<name>A0A1Y2CRR2_9FUNG</name>
<sequence>MKLRNNPHAILQTQQAQRLVAEATSRGGNVRNAAWVAAVARHPPAPAALPYVVPSAVGHFGHAAAAERTAAAQLASVEQPSRRRMLKPQYTKTAPQIVYPEDSLRQAFYATHPFERLRPRALVEHAEDLKAGTSSDDSVTGERYAFRRILVPLRS</sequence>
<evidence type="ECO:0000256" key="5">
    <source>
        <dbReference type="ARBA" id="ARBA00023274"/>
    </source>
</evidence>
<evidence type="ECO:0000256" key="1">
    <source>
        <dbReference type="ARBA" id="ARBA00004173"/>
    </source>
</evidence>
<organism evidence="9 10">
    <name type="scientific">Rhizoclosmatium globosum</name>
    <dbReference type="NCBI Taxonomy" id="329046"/>
    <lineage>
        <taxon>Eukaryota</taxon>
        <taxon>Fungi</taxon>
        <taxon>Fungi incertae sedis</taxon>
        <taxon>Chytridiomycota</taxon>
        <taxon>Chytridiomycota incertae sedis</taxon>
        <taxon>Chytridiomycetes</taxon>
        <taxon>Chytridiales</taxon>
        <taxon>Chytriomycetaceae</taxon>
        <taxon>Rhizoclosmatium</taxon>
    </lineage>
</organism>
<reference evidence="9 10" key="1">
    <citation type="submission" date="2016-07" db="EMBL/GenBank/DDBJ databases">
        <title>Pervasive Adenine N6-methylation of Active Genes in Fungi.</title>
        <authorList>
            <consortium name="DOE Joint Genome Institute"/>
            <person name="Mondo S.J."/>
            <person name="Dannebaum R.O."/>
            <person name="Kuo R.C."/>
            <person name="Labutti K."/>
            <person name="Haridas S."/>
            <person name="Kuo A."/>
            <person name="Salamov A."/>
            <person name="Ahrendt S.R."/>
            <person name="Lipzen A."/>
            <person name="Sullivan W."/>
            <person name="Andreopoulos W.B."/>
            <person name="Clum A."/>
            <person name="Lindquist E."/>
            <person name="Daum C."/>
            <person name="Ramamoorthy G.K."/>
            <person name="Gryganskyi A."/>
            <person name="Culley D."/>
            <person name="Magnuson J.K."/>
            <person name="James T.Y."/>
            <person name="O'Malley M.A."/>
            <person name="Stajich J.E."/>
            <person name="Spatafora J.W."/>
            <person name="Visel A."/>
            <person name="Grigoriev I.V."/>
        </authorList>
    </citation>
    <scope>NUCLEOTIDE SEQUENCE [LARGE SCALE GENOMIC DNA]</scope>
    <source>
        <strain evidence="9 10">JEL800</strain>
    </source>
</reference>
<keyword evidence="10" id="KW-1185">Reference proteome</keyword>
<comment type="subcellular location">
    <subcellularLocation>
        <location evidence="1">Mitochondrion</location>
    </subcellularLocation>
</comment>
<evidence type="ECO:0000256" key="6">
    <source>
        <dbReference type="ARBA" id="ARBA00035137"/>
    </source>
</evidence>
<accession>A0A1Y2CRR2</accession>
<gene>
    <name evidence="8" type="ORF">BCR33DRAFT_713839</name>
    <name evidence="9" type="ORF">BCR33DRAFT_713840</name>
</gene>
<keyword evidence="4" id="KW-0496">Mitochondrion</keyword>
<dbReference type="Pfam" id="PF13741">
    <property type="entry name" value="MRP-S25"/>
    <property type="match status" value="1"/>
</dbReference>
<protein>
    <recommendedName>
        <fullName evidence="6">Small ribosomal subunit protein mS23</fullName>
    </recommendedName>
    <alternativeName>
        <fullName evidence="7">37S ribosomal protein S25, mitochondrial</fullName>
    </alternativeName>
</protein>
<evidence type="ECO:0000256" key="3">
    <source>
        <dbReference type="ARBA" id="ARBA00022980"/>
    </source>
</evidence>
<dbReference type="OrthoDB" id="5542239at2759"/>
<keyword evidence="3" id="KW-0689">Ribosomal protein</keyword>
<proteinExistence type="inferred from homology"/>
<evidence type="ECO:0000256" key="7">
    <source>
        <dbReference type="ARBA" id="ARBA00035421"/>
    </source>
</evidence>
<dbReference type="STRING" id="329046.A0A1Y2CRR2"/>
<dbReference type="InterPro" id="IPR016939">
    <property type="entry name" value="Ribosomal_mS23_fun"/>
</dbReference>
<dbReference type="Proteomes" id="UP000193642">
    <property type="component" value="Unassembled WGS sequence"/>
</dbReference>
<dbReference type="PANTHER" id="PTHR37799:SF1">
    <property type="entry name" value="SMALL RIBOSOMAL SUBUNIT PROTEIN MS23"/>
    <property type="match status" value="1"/>
</dbReference>
<evidence type="ECO:0000313" key="9">
    <source>
        <dbReference type="EMBL" id="ORY49534.1"/>
    </source>
</evidence>